<gene>
    <name evidence="1" type="ORF">CFP56_011225</name>
</gene>
<name>A0AAW0MCP9_QUESU</name>
<dbReference type="EMBL" id="PKMF04000002">
    <property type="protein sequence ID" value="KAK7861475.1"/>
    <property type="molecule type" value="Genomic_DNA"/>
</dbReference>
<organism evidence="1">
    <name type="scientific">Quercus suber</name>
    <name type="common">Cork oak</name>
    <dbReference type="NCBI Taxonomy" id="58331"/>
    <lineage>
        <taxon>Eukaryota</taxon>
        <taxon>Viridiplantae</taxon>
        <taxon>Streptophyta</taxon>
        <taxon>Embryophyta</taxon>
        <taxon>Tracheophyta</taxon>
        <taxon>Spermatophyta</taxon>
        <taxon>Magnoliopsida</taxon>
        <taxon>eudicotyledons</taxon>
        <taxon>Gunneridae</taxon>
        <taxon>Pentapetalae</taxon>
        <taxon>rosids</taxon>
        <taxon>fabids</taxon>
        <taxon>Fagales</taxon>
        <taxon>Fagaceae</taxon>
        <taxon>Quercus</taxon>
    </lineage>
</organism>
<accession>A0AAW0MCP9</accession>
<sequence>MKKLIPTSPNCLPRKGSFGETNESSRGILFLRINPFVCLQSTWKHFRTIDKILKHNIGGCTNVWKPIGLAVTSFLLQSSCTYSCCLLILPCSKTILPLLAST</sequence>
<comment type="caution">
    <text evidence="1">The sequence shown here is derived from an EMBL/GenBank/DDBJ whole genome shotgun (WGS) entry which is preliminary data.</text>
</comment>
<evidence type="ECO:0000313" key="1">
    <source>
        <dbReference type="EMBL" id="KAK7861475.1"/>
    </source>
</evidence>
<reference evidence="1" key="2">
    <citation type="journal article" date="2018" name="Sci. Data">
        <title>The draft genome sequence of cork oak.</title>
        <authorList>
            <person name="Ramos A.M."/>
            <person name="Usie A."/>
            <person name="Barbosa P."/>
            <person name="Barros P.M."/>
            <person name="Capote T."/>
            <person name="Chaves I."/>
            <person name="Simoes F."/>
            <person name="Abreu I."/>
            <person name="Carrasquinho I."/>
            <person name="Faro C."/>
            <person name="Guimaraes J.B."/>
            <person name="Mendonca D."/>
            <person name="Nobrega F."/>
            <person name="Rodrigues L."/>
            <person name="Saibo N.J.M."/>
            <person name="Varela M.C."/>
            <person name="Egas C."/>
            <person name="Matos J."/>
            <person name="Miguel C.M."/>
            <person name="Oliveira M.M."/>
            <person name="Ricardo C.P."/>
            <person name="Goncalves S."/>
        </authorList>
    </citation>
    <scope>NUCLEOTIDE SEQUENCE [LARGE SCALE GENOMIC DNA]</scope>
    <source>
        <strain evidence="1">HL8</strain>
    </source>
</reference>
<dbReference type="AlphaFoldDB" id="A0AAW0MCP9"/>
<protein>
    <submittedName>
        <fullName evidence="1">Uncharacterized protein</fullName>
    </submittedName>
</protein>
<reference evidence="1" key="1">
    <citation type="submission" date="2017-12" db="EMBL/GenBank/DDBJ databases">
        <authorList>
            <person name="Barbosa P."/>
            <person name="Usie A."/>
            <person name="Ramos A.M."/>
        </authorList>
    </citation>
    <scope>NUCLEOTIDE SEQUENCE</scope>
    <source>
        <strain evidence="1">HL8</strain>
        <tissue evidence="1">Leaves</tissue>
    </source>
</reference>
<reference evidence="1" key="3">
    <citation type="submission" date="2023-07" db="EMBL/GenBank/DDBJ databases">
        <title>An improved reference 1 genome and first organelle genomes of Quercus suber.</title>
        <authorList>
            <consortium name="Genosuber Consortium"/>
            <person name="Usie A."/>
            <person name="Serra O."/>
            <person name="Barros P."/>
        </authorList>
    </citation>
    <scope>NUCLEOTIDE SEQUENCE</scope>
    <source>
        <strain evidence="1">HL8</strain>
        <tissue evidence="1">Leaves</tissue>
    </source>
</reference>
<proteinExistence type="predicted"/>